<dbReference type="Proteomes" id="UP001499854">
    <property type="component" value="Unassembled WGS sequence"/>
</dbReference>
<gene>
    <name evidence="3" type="ORF">GCM10009838_00560</name>
</gene>
<evidence type="ECO:0000256" key="1">
    <source>
        <dbReference type="ARBA" id="ARBA00005662"/>
    </source>
</evidence>
<sequence>MIDGLRPATAGRADGTVRLFLAGDVMTGRGIDQILPHPGDPLLRENWVRDARRYVELAEAVNGPIPLPVGFEWIWGDALVTLAQVAPAVSVINLETAVTGADDFVQGKGIHYRMNPRNLPAIVVARPDVCVLANNHVLDFDRTGLSDTLSALAGAGLATVGAGEDLEEARRPAVVPVPGTSGRVIVAACAMASAGVPDGWAAKRDRSGVWFAPSLADAVADDIVERLGAVRRPGDICVVSLHWGSNWGFEMSHDQVRFAHRLVDGGVDVVYGHSSHHPRPIEVYRRRLILYGCGDLVNDYEGIPGQEEFRSELRLLYFPTVHQSGGELAGLTMRAVRARRMRLENALPEDVLWLERMLGETSGRFKTRIETGPDGTLMLVL</sequence>
<dbReference type="RefSeq" id="WP_344654812.1">
    <property type="nucleotide sequence ID" value="NZ_BAAAQM010000001.1"/>
</dbReference>
<dbReference type="CDD" id="cd07381">
    <property type="entry name" value="MPP_CapA"/>
    <property type="match status" value="1"/>
</dbReference>
<dbReference type="InterPro" id="IPR052169">
    <property type="entry name" value="CW_Biosynth-Accessory"/>
</dbReference>
<keyword evidence="4" id="KW-1185">Reference proteome</keyword>
<evidence type="ECO:0000313" key="4">
    <source>
        <dbReference type="Proteomes" id="UP001499854"/>
    </source>
</evidence>
<dbReference type="Gene3D" id="3.60.21.10">
    <property type="match status" value="1"/>
</dbReference>
<dbReference type="InterPro" id="IPR029052">
    <property type="entry name" value="Metallo-depent_PP-like"/>
</dbReference>
<dbReference type="EMBL" id="BAAAQM010000001">
    <property type="protein sequence ID" value="GAA1949397.1"/>
    <property type="molecule type" value="Genomic_DNA"/>
</dbReference>
<dbReference type="InterPro" id="IPR019079">
    <property type="entry name" value="Capsule_synth_CapA"/>
</dbReference>
<protein>
    <submittedName>
        <fullName evidence="3">CapA family protein</fullName>
    </submittedName>
</protein>
<accession>A0ABN2QCR3</accession>
<evidence type="ECO:0000259" key="2">
    <source>
        <dbReference type="SMART" id="SM00854"/>
    </source>
</evidence>
<organism evidence="3 4">
    <name type="scientific">Catenulispora subtropica</name>
    <dbReference type="NCBI Taxonomy" id="450798"/>
    <lineage>
        <taxon>Bacteria</taxon>
        <taxon>Bacillati</taxon>
        <taxon>Actinomycetota</taxon>
        <taxon>Actinomycetes</taxon>
        <taxon>Catenulisporales</taxon>
        <taxon>Catenulisporaceae</taxon>
        <taxon>Catenulispora</taxon>
    </lineage>
</organism>
<evidence type="ECO:0000313" key="3">
    <source>
        <dbReference type="EMBL" id="GAA1949397.1"/>
    </source>
</evidence>
<proteinExistence type="inferred from homology"/>
<dbReference type="SUPFAM" id="SSF56300">
    <property type="entry name" value="Metallo-dependent phosphatases"/>
    <property type="match status" value="1"/>
</dbReference>
<feature type="domain" description="Capsule synthesis protein CapA" evidence="2">
    <location>
        <begin position="18"/>
        <end position="300"/>
    </location>
</feature>
<dbReference type="PANTHER" id="PTHR33393">
    <property type="entry name" value="POLYGLUTAMINE SYNTHESIS ACCESSORY PROTEIN RV0574C-RELATED"/>
    <property type="match status" value="1"/>
</dbReference>
<dbReference type="PANTHER" id="PTHR33393:SF11">
    <property type="entry name" value="POLYGLUTAMINE SYNTHESIS ACCESSORY PROTEIN RV0574C-RELATED"/>
    <property type="match status" value="1"/>
</dbReference>
<dbReference type="SMART" id="SM00854">
    <property type="entry name" value="PGA_cap"/>
    <property type="match status" value="1"/>
</dbReference>
<comment type="similarity">
    <text evidence="1">Belongs to the CapA family.</text>
</comment>
<comment type="caution">
    <text evidence="3">The sequence shown here is derived from an EMBL/GenBank/DDBJ whole genome shotgun (WGS) entry which is preliminary data.</text>
</comment>
<dbReference type="Pfam" id="PF09587">
    <property type="entry name" value="PGA_cap"/>
    <property type="match status" value="1"/>
</dbReference>
<name>A0ABN2QCR3_9ACTN</name>
<reference evidence="3 4" key="1">
    <citation type="journal article" date="2019" name="Int. J. Syst. Evol. Microbiol.">
        <title>The Global Catalogue of Microorganisms (GCM) 10K type strain sequencing project: providing services to taxonomists for standard genome sequencing and annotation.</title>
        <authorList>
            <consortium name="The Broad Institute Genomics Platform"/>
            <consortium name="The Broad Institute Genome Sequencing Center for Infectious Disease"/>
            <person name="Wu L."/>
            <person name="Ma J."/>
        </authorList>
    </citation>
    <scope>NUCLEOTIDE SEQUENCE [LARGE SCALE GENOMIC DNA]</scope>
    <source>
        <strain evidence="3 4">JCM 16013</strain>
    </source>
</reference>